<keyword evidence="1" id="KW-1133">Transmembrane helix</keyword>
<feature type="transmembrane region" description="Helical" evidence="1">
    <location>
        <begin position="50"/>
        <end position="68"/>
    </location>
</feature>
<evidence type="ECO:0000256" key="1">
    <source>
        <dbReference type="SAM" id="Phobius"/>
    </source>
</evidence>
<dbReference type="OrthoDB" id="4426814at2"/>
<dbReference type="Proteomes" id="UP000182498">
    <property type="component" value="Unassembled WGS sequence"/>
</dbReference>
<protein>
    <submittedName>
        <fullName evidence="2">Uncharacterized protein</fullName>
    </submittedName>
</protein>
<sequence length="87" mass="9162">MKKLLFRLADLVFWVALVALLLGGLAVILGQTVGVFISDGALMESMTDDLGPWVFASATVCGIAAFVLQYRRTGAGDSAPDRGAETD</sequence>
<gene>
    <name evidence="2" type="ORF">CVAR292_02400</name>
</gene>
<evidence type="ECO:0000313" key="2">
    <source>
        <dbReference type="EMBL" id="CUU67047.1"/>
    </source>
</evidence>
<accession>A0A0X2NNG6</accession>
<dbReference type="EMBL" id="FAUH01000017">
    <property type="protein sequence ID" value="CUU67047.1"/>
    <property type="molecule type" value="Genomic_DNA"/>
</dbReference>
<keyword evidence="1" id="KW-0472">Membrane</keyword>
<proteinExistence type="predicted"/>
<evidence type="ECO:0000313" key="3">
    <source>
        <dbReference type="Proteomes" id="UP000182498"/>
    </source>
</evidence>
<keyword evidence="3" id="KW-1185">Reference proteome</keyword>
<keyword evidence="1" id="KW-0812">Transmembrane</keyword>
<reference evidence="3" key="1">
    <citation type="submission" date="2015-11" db="EMBL/GenBank/DDBJ databases">
        <authorList>
            <person name="Dugat-Bony E."/>
        </authorList>
    </citation>
    <scope>NUCLEOTIDE SEQUENCE [LARGE SCALE GENOMIC DNA]</scope>
    <source>
        <strain evidence="3">Mu292</strain>
    </source>
</reference>
<dbReference type="AlphaFoldDB" id="A0A0X2NNG6"/>
<name>A0A0X2NNG6_9CORY</name>
<organism evidence="2 3">
    <name type="scientific">Corynebacterium variabile</name>
    <dbReference type="NCBI Taxonomy" id="1727"/>
    <lineage>
        <taxon>Bacteria</taxon>
        <taxon>Bacillati</taxon>
        <taxon>Actinomycetota</taxon>
        <taxon>Actinomycetes</taxon>
        <taxon>Mycobacteriales</taxon>
        <taxon>Corynebacteriaceae</taxon>
        <taxon>Corynebacterium</taxon>
    </lineage>
</organism>
<dbReference type="RefSeq" id="WP_073884602.1">
    <property type="nucleotide sequence ID" value="NZ_FAUH01000017.1"/>
</dbReference>